<dbReference type="PRINTS" id="PR01434">
    <property type="entry name" value="NADHDHGNASE5"/>
</dbReference>
<keyword evidence="6" id="KW-0830">Ubiquinone</keyword>
<feature type="transmembrane region" description="Helical" evidence="6">
    <location>
        <begin position="325"/>
        <end position="347"/>
    </location>
</feature>
<evidence type="ECO:0000256" key="4">
    <source>
        <dbReference type="ARBA" id="ARBA00022989"/>
    </source>
</evidence>
<dbReference type="GO" id="GO:0005886">
    <property type="term" value="C:plasma membrane"/>
    <property type="evidence" value="ECO:0007669"/>
    <property type="project" value="UniProtKB-SubCell"/>
</dbReference>
<comment type="subunit">
    <text evidence="6">NDH-1 is composed of 14 different subunits. Subunits NuoA, H, J, K, L, M, N constitute the membrane sector of the complex.</text>
</comment>
<feature type="transmembrane region" description="Helical" evidence="6">
    <location>
        <begin position="129"/>
        <end position="148"/>
    </location>
</feature>
<keyword evidence="6" id="KW-0874">Quinone</keyword>
<feature type="transmembrane region" description="Helical" evidence="6">
    <location>
        <begin position="201"/>
        <end position="222"/>
    </location>
</feature>
<keyword evidence="2" id="KW-0997">Cell inner membrane</keyword>
<comment type="catalytic activity">
    <reaction evidence="6">
        <text>a quinone + NADH + 5 H(+)(in) = a quinol + NAD(+) + 4 H(+)(out)</text>
        <dbReference type="Rhea" id="RHEA:57888"/>
        <dbReference type="ChEBI" id="CHEBI:15378"/>
        <dbReference type="ChEBI" id="CHEBI:24646"/>
        <dbReference type="ChEBI" id="CHEBI:57540"/>
        <dbReference type="ChEBI" id="CHEBI:57945"/>
        <dbReference type="ChEBI" id="CHEBI:132124"/>
    </reaction>
</comment>
<gene>
    <name evidence="6" type="primary">nuoN</name>
    <name evidence="9" type="ORF">HYX28_03115</name>
</gene>
<evidence type="ECO:0000256" key="5">
    <source>
        <dbReference type="ARBA" id="ARBA00023136"/>
    </source>
</evidence>
<evidence type="ECO:0000313" key="10">
    <source>
        <dbReference type="Proteomes" id="UP000779809"/>
    </source>
</evidence>
<feature type="transmembrane region" description="Helical" evidence="6">
    <location>
        <begin position="299"/>
        <end position="319"/>
    </location>
</feature>
<evidence type="ECO:0000256" key="3">
    <source>
        <dbReference type="ARBA" id="ARBA00022692"/>
    </source>
</evidence>
<comment type="subcellular location">
    <subcellularLocation>
        <location evidence="6">Cell membrane</location>
        <topology evidence="6">Multi-pass membrane protein</topology>
    </subcellularLocation>
    <subcellularLocation>
        <location evidence="1">Endomembrane system</location>
        <topology evidence="1">Multi-pass membrane protein</topology>
    </subcellularLocation>
    <subcellularLocation>
        <location evidence="7">Membrane</location>
        <topology evidence="7">Multi-pass membrane protein</topology>
    </subcellularLocation>
</comment>
<feature type="transmembrane region" description="Helical" evidence="6">
    <location>
        <begin position="403"/>
        <end position="424"/>
    </location>
</feature>
<dbReference type="EC" id="7.1.1.-" evidence="6"/>
<dbReference type="GO" id="GO:0042773">
    <property type="term" value="P:ATP synthesis coupled electron transport"/>
    <property type="evidence" value="ECO:0007669"/>
    <property type="project" value="InterPro"/>
</dbReference>
<keyword evidence="6" id="KW-1278">Translocase</keyword>
<name>A0A932A6T2_9BACT</name>
<protein>
    <recommendedName>
        <fullName evidence="6">NADH-quinone oxidoreductase subunit N</fullName>
        <ecNumber evidence="6">7.1.1.-</ecNumber>
    </recommendedName>
    <alternativeName>
        <fullName evidence="6">NADH dehydrogenase I subunit N</fullName>
    </alternativeName>
    <alternativeName>
        <fullName evidence="6">NDH-1 subunit N</fullName>
    </alternativeName>
</protein>
<dbReference type="GO" id="GO:0050136">
    <property type="term" value="F:NADH dehydrogenase (quinone) (non-electrogenic) activity"/>
    <property type="evidence" value="ECO:0007669"/>
    <property type="project" value="UniProtKB-UniRule"/>
</dbReference>
<evidence type="ECO:0000259" key="8">
    <source>
        <dbReference type="Pfam" id="PF00361"/>
    </source>
</evidence>
<proteinExistence type="inferred from homology"/>
<feature type="transmembrane region" description="Helical" evidence="6">
    <location>
        <begin position="160"/>
        <end position="181"/>
    </location>
</feature>
<dbReference type="HAMAP" id="MF_00445">
    <property type="entry name" value="NDH1_NuoN_1"/>
    <property type="match status" value="1"/>
</dbReference>
<dbReference type="EMBL" id="JACPNR010000004">
    <property type="protein sequence ID" value="MBI2677751.1"/>
    <property type="molecule type" value="Genomic_DNA"/>
</dbReference>
<keyword evidence="6" id="KW-1003">Cell membrane</keyword>
<sequence length="488" mass="53326">MVVMPMVMLTLFACGVLIIDLLLPAGDKRWNAATAALGLLFAGGSLWRVQATLAHQGMLGVSAFNGSVVMDPMAIFFCWLFLIATGITILISVRYMEIEQEDHGEYYALMLFSVVGMMCMASGKDIVLLFIGLELMAISTYVLVGFLRRDKRSNEAALKYLLLGAFSSGIFAYGLSLMYGLSGTTDVTLIGRRLAGLPESSHPILMLAVVTTLAGLFFKIAAVPFHQWAPDAYEGAPTAITGFMSVAGKAAAWALLLRIFAFALRYEQTIWMPMVIAVAVMTLTGGNLAAMTQNNLKRLLAYSSIAHVGYMLLGLVAWNETGIKGILVYLLVYTFMNLGAFAVIVSLRRRDLIGDEIDDIAGLWFKRPVEALLMVIFLLSLGGIPPLAGFYGKYFIFLSLIETGHYVLASLAVFYIAVSLYYYLRIINAMLMRPALDAEPIQPAFGLRLALWVTALATVGIGLFPEIFIRAAAWTMTAPRAVTQAFLR</sequence>
<evidence type="ECO:0000256" key="6">
    <source>
        <dbReference type="HAMAP-Rule" id="MF_00445"/>
    </source>
</evidence>
<feature type="transmembrane region" description="Helical" evidence="6">
    <location>
        <begin position="105"/>
        <end position="123"/>
    </location>
</feature>
<feature type="transmembrane region" description="Helical" evidence="6">
    <location>
        <begin position="368"/>
        <end position="391"/>
    </location>
</feature>
<dbReference type="GO" id="GO:0012505">
    <property type="term" value="C:endomembrane system"/>
    <property type="evidence" value="ECO:0007669"/>
    <property type="project" value="UniProtKB-SubCell"/>
</dbReference>
<feature type="transmembrane region" description="Helical" evidence="6">
    <location>
        <begin position="30"/>
        <end position="49"/>
    </location>
</feature>
<keyword evidence="6" id="KW-0813">Transport</keyword>
<feature type="transmembrane region" description="Helical" evidence="6">
    <location>
        <begin position="445"/>
        <end position="464"/>
    </location>
</feature>
<dbReference type="GO" id="GO:0048038">
    <property type="term" value="F:quinone binding"/>
    <property type="evidence" value="ECO:0007669"/>
    <property type="project" value="UniProtKB-KW"/>
</dbReference>
<dbReference type="PANTHER" id="PTHR22773">
    <property type="entry name" value="NADH DEHYDROGENASE"/>
    <property type="match status" value="1"/>
</dbReference>
<dbReference type="Pfam" id="PF00361">
    <property type="entry name" value="Proton_antipo_M"/>
    <property type="match status" value="1"/>
</dbReference>
<feature type="transmembrane region" description="Helical" evidence="6">
    <location>
        <begin position="243"/>
        <end position="264"/>
    </location>
</feature>
<dbReference type="Proteomes" id="UP000779809">
    <property type="component" value="Unassembled WGS sequence"/>
</dbReference>
<keyword evidence="4 6" id="KW-1133">Transmembrane helix</keyword>
<dbReference type="NCBIfam" id="TIGR01770">
    <property type="entry name" value="NDH_I_N"/>
    <property type="match status" value="1"/>
</dbReference>
<evidence type="ECO:0000256" key="7">
    <source>
        <dbReference type="RuleBase" id="RU000320"/>
    </source>
</evidence>
<evidence type="ECO:0000256" key="1">
    <source>
        <dbReference type="ARBA" id="ARBA00004127"/>
    </source>
</evidence>
<comment type="similarity">
    <text evidence="6">Belongs to the complex I subunit 2 family.</text>
</comment>
<reference evidence="9" key="1">
    <citation type="submission" date="2020-07" db="EMBL/GenBank/DDBJ databases">
        <title>Huge and variable diversity of episymbiotic CPR bacteria and DPANN archaea in groundwater ecosystems.</title>
        <authorList>
            <person name="He C.Y."/>
            <person name="Keren R."/>
            <person name="Whittaker M."/>
            <person name="Farag I.F."/>
            <person name="Doudna J."/>
            <person name="Cate J.H.D."/>
            <person name="Banfield J.F."/>
        </authorList>
    </citation>
    <scope>NUCLEOTIDE SEQUENCE</scope>
    <source>
        <strain evidence="9">NC_groundwater_580_Pr5_B-0.1um_64_19</strain>
    </source>
</reference>
<dbReference type="GO" id="GO:0008137">
    <property type="term" value="F:NADH dehydrogenase (ubiquinone) activity"/>
    <property type="evidence" value="ECO:0007669"/>
    <property type="project" value="InterPro"/>
</dbReference>
<comment type="caution">
    <text evidence="9">The sequence shown here is derived from an EMBL/GenBank/DDBJ whole genome shotgun (WGS) entry which is preliminary data.</text>
</comment>
<organism evidence="9 10">
    <name type="scientific">Candidatus Korobacter versatilis</name>
    <dbReference type="NCBI Taxonomy" id="658062"/>
    <lineage>
        <taxon>Bacteria</taxon>
        <taxon>Pseudomonadati</taxon>
        <taxon>Acidobacteriota</taxon>
        <taxon>Terriglobia</taxon>
        <taxon>Terriglobales</taxon>
        <taxon>Candidatus Korobacteraceae</taxon>
        <taxon>Candidatus Korobacter</taxon>
    </lineage>
</organism>
<dbReference type="AlphaFoldDB" id="A0A932A6T2"/>
<accession>A0A932A6T2</accession>
<evidence type="ECO:0000256" key="2">
    <source>
        <dbReference type="ARBA" id="ARBA00022519"/>
    </source>
</evidence>
<dbReference type="InterPro" id="IPR001750">
    <property type="entry name" value="ND/Mrp_TM"/>
</dbReference>
<feature type="domain" description="NADH:quinone oxidoreductase/Mrp antiporter transmembrane" evidence="8">
    <location>
        <begin position="124"/>
        <end position="415"/>
    </location>
</feature>
<comment type="function">
    <text evidence="6">NDH-1 shuttles electrons from NADH, via FMN and iron-sulfur (Fe-S) centers, to quinones in the respiratory chain. The immediate electron acceptor for the enzyme in this species is believed to be ubiquinone. Couples the redox reaction to proton translocation (for every two electrons transferred, four hydrogen ions are translocated across the cytoplasmic membrane), and thus conserves the redox energy in a proton gradient.</text>
</comment>
<feature type="transmembrane region" description="Helical" evidence="6">
    <location>
        <begin position="6"/>
        <end position="23"/>
    </location>
</feature>
<keyword evidence="5 6" id="KW-0472">Membrane</keyword>
<keyword evidence="6" id="KW-0520">NAD</keyword>
<dbReference type="InterPro" id="IPR010096">
    <property type="entry name" value="NADH-Q_OxRdtase_suN/2"/>
</dbReference>
<feature type="transmembrane region" description="Helical" evidence="6">
    <location>
        <begin position="270"/>
        <end position="290"/>
    </location>
</feature>
<evidence type="ECO:0000313" key="9">
    <source>
        <dbReference type="EMBL" id="MBI2677751.1"/>
    </source>
</evidence>
<feature type="transmembrane region" description="Helical" evidence="6">
    <location>
        <begin position="69"/>
        <end position="93"/>
    </location>
</feature>
<keyword evidence="3 6" id="KW-0812">Transmembrane</keyword>